<dbReference type="InterPro" id="IPR035897">
    <property type="entry name" value="Toll_tir_struct_dom_sf"/>
</dbReference>
<feature type="region of interest" description="Disordered" evidence="1">
    <location>
        <begin position="431"/>
        <end position="457"/>
    </location>
</feature>
<evidence type="ECO:0000313" key="5">
    <source>
        <dbReference type="EMBL" id="WAR27582.1"/>
    </source>
</evidence>
<evidence type="ECO:0000313" key="6">
    <source>
        <dbReference type="Proteomes" id="UP001164746"/>
    </source>
</evidence>
<dbReference type="Gene3D" id="3.40.50.10140">
    <property type="entry name" value="Toll/interleukin-1 receptor homology (TIR) domain"/>
    <property type="match status" value="1"/>
</dbReference>
<dbReference type="SUPFAM" id="SSF48726">
    <property type="entry name" value="Immunoglobulin"/>
    <property type="match status" value="1"/>
</dbReference>
<dbReference type="PROSITE" id="PS50835">
    <property type="entry name" value="IG_LIKE"/>
    <property type="match status" value="1"/>
</dbReference>
<evidence type="ECO:0000256" key="3">
    <source>
        <dbReference type="SAM" id="SignalP"/>
    </source>
</evidence>
<feature type="signal peptide" evidence="3">
    <location>
        <begin position="1"/>
        <end position="19"/>
    </location>
</feature>
<evidence type="ECO:0000259" key="4">
    <source>
        <dbReference type="PROSITE" id="PS50835"/>
    </source>
</evidence>
<feature type="compositionally biased region" description="Polar residues" evidence="1">
    <location>
        <begin position="762"/>
        <end position="778"/>
    </location>
</feature>
<feature type="region of interest" description="Disordered" evidence="1">
    <location>
        <begin position="680"/>
        <end position="778"/>
    </location>
</feature>
<dbReference type="Proteomes" id="UP001164746">
    <property type="component" value="Chromosome 15"/>
</dbReference>
<feature type="transmembrane region" description="Helical" evidence="2">
    <location>
        <begin position="253"/>
        <end position="279"/>
    </location>
</feature>
<feature type="region of interest" description="Disordered" evidence="1">
    <location>
        <begin position="500"/>
        <end position="530"/>
    </location>
</feature>
<proteinExistence type="predicted"/>
<dbReference type="SUPFAM" id="SSF52200">
    <property type="entry name" value="Toll/Interleukin receptor TIR domain"/>
    <property type="match status" value="1"/>
</dbReference>
<dbReference type="Gene3D" id="2.60.40.10">
    <property type="entry name" value="Immunoglobulins"/>
    <property type="match status" value="1"/>
</dbReference>
<dbReference type="InterPro" id="IPR007110">
    <property type="entry name" value="Ig-like_dom"/>
</dbReference>
<dbReference type="InterPro" id="IPR003599">
    <property type="entry name" value="Ig_sub"/>
</dbReference>
<dbReference type="InterPro" id="IPR036179">
    <property type="entry name" value="Ig-like_dom_sf"/>
</dbReference>
<feature type="compositionally biased region" description="Basic and acidic residues" evidence="1">
    <location>
        <begin position="751"/>
        <end position="761"/>
    </location>
</feature>
<evidence type="ECO:0000256" key="1">
    <source>
        <dbReference type="SAM" id="MobiDB-lite"/>
    </source>
</evidence>
<protein>
    <recommendedName>
        <fullName evidence="4">Ig-like domain-containing protein</fullName>
    </recommendedName>
</protein>
<keyword evidence="2" id="KW-0472">Membrane</keyword>
<keyword evidence="2" id="KW-1133">Transmembrane helix</keyword>
<feature type="compositionally biased region" description="Low complexity" evidence="1">
    <location>
        <begin position="709"/>
        <end position="729"/>
    </location>
</feature>
<sequence>MWVLRCLFVLLVRITAVSSNICPPSTATGEVDFTKSLNVDDYISYGHSIPLLCCAKGFDHIDWYRKLANETFVSYPPSSPRTDAPVLEENNQVLRIIHADLSDNTTFRCDLVKNGSVIKNHTNRLHVSTCDPTPHGPFLVEPMPGNQTIYQYGGNVIFHCTGNFGCHVPDARVAFWMVNGTIHPVNASNRYVVTQTQSSDLSILGATLTINKVEPKDVYNTFVCLVYNDQSVIGMSERFVHIIKKDVLNNTKVIIIATCSVGGFILLVIVILLVCWCYSPQIQRFCYMRLPCWKIVTIDEDKYKYNVFVYHAEEDREIAENIKANLIERGYKVSMSADIMPGRGELPAYNTEFDWSGAVYFLYSKNLLSDQWAISCMTHLISEKKPVWFLEIDELKPKDALNWAKEGKKECEQPRANENVDSDIEISVADMDGTDDGSVVNNNGRGDAADVADDDSSLRNQDEDLKFWEKMPKIKVPKKNSSNRKMNNFWCSLENKLPKFKSQKSKSRKLAAEISKPDKNRGSSSTRPLLESDHNFMLEAEGPGAELSETPLRNEVFLFPETDLQSHDTGFVHPIPNNDYNMDAPRHHVAGGSDENIVNADVHGTFNDDHDDDETCVLEKEEVGISNPSENIPTLHLYTEVIQNNNHTGSNFAMEHKEEPARFPIVTNPKEIDLIGSHRRHSIKREQSESGFENSDNSGSERATSDFMSPASQSSGFSSGEYSSPTSSSDGRNSLPYNDSGFRFKGMNDQIDGKSDLRASHENQISNAHSKGFMNSNA</sequence>
<name>A0ABY7G2P7_MYAAR</name>
<keyword evidence="2" id="KW-0812">Transmembrane</keyword>
<feature type="domain" description="Ig-like" evidence="4">
    <location>
        <begin position="137"/>
        <end position="240"/>
    </location>
</feature>
<accession>A0ABY7G2P7</accession>
<feature type="compositionally biased region" description="Polar residues" evidence="1">
    <location>
        <begin position="689"/>
        <end position="702"/>
    </location>
</feature>
<evidence type="ECO:0000256" key="2">
    <source>
        <dbReference type="SAM" id="Phobius"/>
    </source>
</evidence>
<dbReference type="EMBL" id="CP111026">
    <property type="protein sequence ID" value="WAR27582.1"/>
    <property type="molecule type" value="Genomic_DNA"/>
</dbReference>
<reference evidence="5" key="1">
    <citation type="submission" date="2022-11" db="EMBL/GenBank/DDBJ databases">
        <title>Centuries of genome instability and evolution in soft-shell clam transmissible cancer (bioRxiv).</title>
        <authorList>
            <person name="Hart S.F.M."/>
            <person name="Yonemitsu M.A."/>
            <person name="Giersch R.M."/>
            <person name="Beal B.F."/>
            <person name="Arriagada G."/>
            <person name="Davis B.W."/>
            <person name="Ostrander E.A."/>
            <person name="Goff S.P."/>
            <person name="Metzger M.J."/>
        </authorList>
    </citation>
    <scope>NUCLEOTIDE SEQUENCE</scope>
    <source>
        <strain evidence="5">MELC-2E11</strain>
        <tissue evidence="5">Siphon/mantle</tissue>
    </source>
</reference>
<gene>
    <name evidence="5" type="ORF">MAR_013286</name>
</gene>
<feature type="chain" id="PRO_5045779736" description="Ig-like domain-containing protein" evidence="3">
    <location>
        <begin position="20"/>
        <end position="778"/>
    </location>
</feature>
<dbReference type="SMART" id="SM00409">
    <property type="entry name" value="IG"/>
    <property type="match status" value="2"/>
</dbReference>
<dbReference type="InterPro" id="IPR013783">
    <property type="entry name" value="Ig-like_fold"/>
</dbReference>
<keyword evidence="6" id="KW-1185">Reference proteome</keyword>
<organism evidence="5 6">
    <name type="scientific">Mya arenaria</name>
    <name type="common">Soft-shell clam</name>
    <dbReference type="NCBI Taxonomy" id="6604"/>
    <lineage>
        <taxon>Eukaryota</taxon>
        <taxon>Metazoa</taxon>
        <taxon>Spiralia</taxon>
        <taxon>Lophotrochozoa</taxon>
        <taxon>Mollusca</taxon>
        <taxon>Bivalvia</taxon>
        <taxon>Autobranchia</taxon>
        <taxon>Heteroconchia</taxon>
        <taxon>Euheterodonta</taxon>
        <taxon>Imparidentia</taxon>
        <taxon>Neoheterodontei</taxon>
        <taxon>Myida</taxon>
        <taxon>Myoidea</taxon>
        <taxon>Myidae</taxon>
        <taxon>Mya</taxon>
    </lineage>
</organism>
<keyword evidence="3" id="KW-0732">Signal</keyword>
<feature type="compositionally biased region" description="Basic residues" evidence="1">
    <location>
        <begin position="500"/>
        <end position="509"/>
    </location>
</feature>